<sequence>MTVSPSIASASRWHEMAGRVLNGEQLSREEGLAILQAPDNELLNLLAAAYEIRQRHFGNQVQLYYLKNAKSGLCPEDCGYCSQSKVSDAAIDKYVFLNEEKLIAGAKQAAESQARTYCIVASGRGPTNREVTHVANVVRKIKDEYGLHICCCLGLLKPEQALELKEAGVDRINHNLNTSRSHYDDICSTHTYQDRIDTLKVSRDAGLELCSGLIIGMGESPEDLVDVACELRELKVESLPVNFLNSIDGTPLEDQHDLDPRFCLKALCLIRMINPATEIRVAGGREINLRSMQAMSLYPANSMFVSDYLTTSGQTKEEDFAMVEDLGFEIVLMGHEHQEEATAN</sequence>
<dbReference type="NCBIfam" id="TIGR00433">
    <property type="entry name" value="bioB"/>
    <property type="match status" value="1"/>
</dbReference>
<dbReference type="RefSeq" id="WP_144996582.1">
    <property type="nucleotide sequence ID" value="NZ_CP036281.1"/>
</dbReference>
<dbReference type="SFLD" id="SFLDG01060">
    <property type="entry name" value="BATS_domain_containing"/>
    <property type="match status" value="1"/>
</dbReference>
<dbReference type="InterPro" id="IPR013785">
    <property type="entry name" value="Aldolase_TIM"/>
</dbReference>
<keyword evidence="5 14" id="KW-0004">4Fe-4S</keyword>
<dbReference type="InterPro" id="IPR010722">
    <property type="entry name" value="BATS_dom"/>
</dbReference>
<keyword evidence="9 14" id="KW-0479">Metal-binding</keyword>
<feature type="binding site" evidence="14 15">
    <location>
        <position position="150"/>
    </location>
    <ligand>
        <name>[2Fe-2S] cluster</name>
        <dbReference type="ChEBI" id="CHEBI:190135"/>
    </ligand>
</feature>
<dbReference type="SFLD" id="SFLDG01278">
    <property type="entry name" value="biotin_synthase_like"/>
    <property type="match status" value="1"/>
</dbReference>
<comment type="cofactor">
    <cofactor evidence="14 15">
        <name>[4Fe-4S] cluster</name>
        <dbReference type="ChEBI" id="CHEBI:49883"/>
    </cofactor>
    <text evidence="14 15">Binds 1 [4Fe-4S] cluster. The cluster is coordinated with 3 cysteines and an exchangeable S-adenosyl-L-methionine.</text>
</comment>
<dbReference type="PROSITE" id="PS51918">
    <property type="entry name" value="RADICAL_SAM"/>
    <property type="match status" value="1"/>
</dbReference>
<reference evidence="17 18" key="1">
    <citation type="submission" date="2019-02" db="EMBL/GenBank/DDBJ databases">
        <title>Deep-cultivation of Planctomycetes and their phenomic and genomic characterization uncovers novel biology.</title>
        <authorList>
            <person name="Wiegand S."/>
            <person name="Jogler M."/>
            <person name="Boedeker C."/>
            <person name="Pinto D."/>
            <person name="Vollmers J."/>
            <person name="Rivas-Marin E."/>
            <person name="Kohn T."/>
            <person name="Peeters S.H."/>
            <person name="Heuer A."/>
            <person name="Rast P."/>
            <person name="Oberbeckmann S."/>
            <person name="Bunk B."/>
            <person name="Jeske O."/>
            <person name="Meyerdierks A."/>
            <person name="Storesund J.E."/>
            <person name="Kallscheuer N."/>
            <person name="Luecker S."/>
            <person name="Lage O.M."/>
            <person name="Pohl T."/>
            <person name="Merkel B.J."/>
            <person name="Hornburger P."/>
            <person name="Mueller R.-W."/>
            <person name="Bruemmer F."/>
            <person name="Labrenz M."/>
            <person name="Spormann A.M."/>
            <person name="Op den Camp H."/>
            <person name="Overmann J."/>
            <person name="Amann R."/>
            <person name="Jetten M.S.M."/>
            <person name="Mascher T."/>
            <person name="Medema M.H."/>
            <person name="Devos D.P."/>
            <person name="Kaster A.-K."/>
            <person name="Ovreas L."/>
            <person name="Rohde M."/>
            <person name="Galperin M.Y."/>
            <person name="Jogler C."/>
        </authorList>
    </citation>
    <scope>NUCLEOTIDE SEQUENCE [LARGE SCALE GENOMIC DNA]</scope>
    <source>
        <strain evidence="17 18">Pla110</strain>
    </source>
</reference>
<evidence type="ECO:0000259" key="16">
    <source>
        <dbReference type="PROSITE" id="PS51918"/>
    </source>
</evidence>
<accession>A0A518CQ28</accession>
<evidence type="ECO:0000256" key="1">
    <source>
        <dbReference type="ARBA" id="ARBA00004942"/>
    </source>
</evidence>
<evidence type="ECO:0000256" key="12">
    <source>
        <dbReference type="ARBA" id="ARBA00023014"/>
    </source>
</evidence>
<dbReference type="OrthoDB" id="9786826at2"/>
<comment type="function">
    <text evidence="14">Catalyzes the conversion of dethiobiotin (DTB) to biotin by the insertion of a sulfur atom into dethiobiotin via a radical-based mechanism.</text>
</comment>
<keyword evidence="11 14" id="KW-0408">Iron</keyword>
<dbReference type="Proteomes" id="UP000317178">
    <property type="component" value="Chromosome"/>
</dbReference>
<evidence type="ECO:0000256" key="3">
    <source>
        <dbReference type="ARBA" id="ARBA00011738"/>
    </source>
</evidence>
<feature type="binding site" evidence="14 15">
    <location>
        <position position="118"/>
    </location>
    <ligand>
        <name>[2Fe-2S] cluster</name>
        <dbReference type="ChEBI" id="CHEBI:190135"/>
    </ligand>
</feature>
<keyword evidence="12 14" id="KW-0411">Iron-sulfur</keyword>
<dbReference type="InterPro" id="IPR024177">
    <property type="entry name" value="Biotin_synthase"/>
</dbReference>
<comment type="cofactor">
    <cofactor evidence="15">
        <name>[2Fe-2S] cluster</name>
        <dbReference type="ChEBI" id="CHEBI:190135"/>
    </cofactor>
    <text evidence="15">Binds 1 [2Fe-2S] cluster. The cluster is coordinated with 3 cysteines and 1 arginine.</text>
</comment>
<proteinExistence type="inferred from homology"/>
<dbReference type="SFLD" id="SFLDS00029">
    <property type="entry name" value="Radical_SAM"/>
    <property type="match status" value="1"/>
</dbReference>
<dbReference type="PANTHER" id="PTHR22976">
    <property type="entry name" value="BIOTIN SYNTHASE"/>
    <property type="match status" value="1"/>
</dbReference>
<evidence type="ECO:0000256" key="10">
    <source>
        <dbReference type="ARBA" id="ARBA00022756"/>
    </source>
</evidence>
<gene>
    <name evidence="14 17" type="primary">bioB</name>
    <name evidence="17" type="ORF">Pla110_30710</name>
</gene>
<dbReference type="InterPro" id="IPR006638">
    <property type="entry name" value="Elp3/MiaA/NifB-like_rSAM"/>
</dbReference>
<comment type="subunit">
    <text evidence="3 14">Homodimer.</text>
</comment>
<evidence type="ECO:0000256" key="6">
    <source>
        <dbReference type="ARBA" id="ARBA00022679"/>
    </source>
</evidence>
<dbReference type="GO" id="GO:0004076">
    <property type="term" value="F:biotin synthase activity"/>
    <property type="evidence" value="ECO:0007669"/>
    <property type="project" value="UniProtKB-UniRule"/>
</dbReference>
<evidence type="ECO:0000313" key="18">
    <source>
        <dbReference type="Proteomes" id="UP000317178"/>
    </source>
</evidence>
<dbReference type="SMART" id="SM00729">
    <property type="entry name" value="Elp3"/>
    <property type="match status" value="1"/>
</dbReference>
<dbReference type="InterPro" id="IPR007197">
    <property type="entry name" value="rSAM"/>
</dbReference>
<evidence type="ECO:0000256" key="5">
    <source>
        <dbReference type="ARBA" id="ARBA00022485"/>
    </source>
</evidence>
<dbReference type="EMBL" id="CP036281">
    <property type="protein sequence ID" value="QDU81330.1"/>
    <property type="molecule type" value="Genomic_DNA"/>
</dbReference>
<dbReference type="SUPFAM" id="SSF102114">
    <property type="entry name" value="Radical SAM enzymes"/>
    <property type="match status" value="1"/>
</dbReference>
<dbReference type="HAMAP" id="MF_01694">
    <property type="entry name" value="BioB"/>
    <property type="match status" value="1"/>
</dbReference>
<comment type="pathway">
    <text evidence="1 14">Cofactor biosynthesis; biotin biosynthesis; biotin from 7,8-diaminononanoate: step 2/2.</text>
</comment>
<dbReference type="PANTHER" id="PTHR22976:SF2">
    <property type="entry name" value="BIOTIN SYNTHASE, MITOCHONDRIAL"/>
    <property type="match status" value="1"/>
</dbReference>
<evidence type="ECO:0000313" key="17">
    <source>
        <dbReference type="EMBL" id="QDU81330.1"/>
    </source>
</evidence>
<dbReference type="GO" id="GO:0009102">
    <property type="term" value="P:biotin biosynthetic process"/>
    <property type="evidence" value="ECO:0007669"/>
    <property type="project" value="UniProtKB-UniRule"/>
</dbReference>
<organism evidence="17 18">
    <name type="scientific">Polystyrenella longa</name>
    <dbReference type="NCBI Taxonomy" id="2528007"/>
    <lineage>
        <taxon>Bacteria</taxon>
        <taxon>Pseudomonadati</taxon>
        <taxon>Planctomycetota</taxon>
        <taxon>Planctomycetia</taxon>
        <taxon>Planctomycetales</taxon>
        <taxon>Planctomycetaceae</taxon>
        <taxon>Polystyrenella</taxon>
    </lineage>
</organism>
<feature type="domain" description="Radical SAM core" evidence="16">
    <location>
        <begin position="56"/>
        <end position="285"/>
    </location>
</feature>
<dbReference type="FunFam" id="3.20.20.70:FF:000026">
    <property type="entry name" value="Biotin synthase"/>
    <property type="match status" value="1"/>
</dbReference>
<keyword evidence="6 14" id="KW-0808">Transferase</keyword>
<dbReference type="GO" id="GO:0005506">
    <property type="term" value="F:iron ion binding"/>
    <property type="evidence" value="ECO:0007669"/>
    <property type="project" value="UniProtKB-UniRule"/>
</dbReference>
<evidence type="ECO:0000256" key="7">
    <source>
        <dbReference type="ARBA" id="ARBA00022691"/>
    </source>
</evidence>
<keyword evidence="10 14" id="KW-0093">Biotin biosynthesis</keyword>
<evidence type="ECO:0000256" key="13">
    <source>
        <dbReference type="ARBA" id="ARBA00051157"/>
    </source>
</evidence>
<comment type="catalytic activity">
    <reaction evidence="13 14">
        <text>(4R,5S)-dethiobiotin + (sulfur carrier)-SH + 2 reduced [2Fe-2S]-[ferredoxin] + 2 S-adenosyl-L-methionine = (sulfur carrier)-H + biotin + 2 5'-deoxyadenosine + 2 L-methionine + 2 oxidized [2Fe-2S]-[ferredoxin]</text>
        <dbReference type="Rhea" id="RHEA:22060"/>
        <dbReference type="Rhea" id="RHEA-COMP:10000"/>
        <dbReference type="Rhea" id="RHEA-COMP:10001"/>
        <dbReference type="Rhea" id="RHEA-COMP:14737"/>
        <dbReference type="Rhea" id="RHEA-COMP:14739"/>
        <dbReference type="ChEBI" id="CHEBI:17319"/>
        <dbReference type="ChEBI" id="CHEBI:29917"/>
        <dbReference type="ChEBI" id="CHEBI:33737"/>
        <dbReference type="ChEBI" id="CHEBI:33738"/>
        <dbReference type="ChEBI" id="CHEBI:57586"/>
        <dbReference type="ChEBI" id="CHEBI:57844"/>
        <dbReference type="ChEBI" id="CHEBI:59789"/>
        <dbReference type="ChEBI" id="CHEBI:64428"/>
        <dbReference type="ChEBI" id="CHEBI:149473"/>
        <dbReference type="EC" id="2.8.1.6"/>
    </reaction>
</comment>
<keyword evidence="8 14" id="KW-0001">2Fe-2S</keyword>
<dbReference type="CDD" id="cd01335">
    <property type="entry name" value="Radical_SAM"/>
    <property type="match status" value="1"/>
</dbReference>
<dbReference type="UniPathway" id="UPA00078">
    <property type="reaction ID" value="UER00162"/>
</dbReference>
<feature type="binding site" evidence="14 15">
    <location>
        <position position="81"/>
    </location>
    <ligand>
        <name>[4Fe-4S] cluster</name>
        <dbReference type="ChEBI" id="CHEBI:49883"/>
        <note>4Fe-4S-S-AdoMet</note>
    </ligand>
</feature>
<evidence type="ECO:0000256" key="8">
    <source>
        <dbReference type="ARBA" id="ARBA00022714"/>
    </source>
</evidence>
<evidence type="ECO:0000256" key="2">
    <source>
        <dbReference type="ARBA" id="ARBA00010765"/>
    </source>
</evidence>
<name>A0A518CQ28_9PLAN</name>
<dbReference type="AlphaFoldDB" id="A0A518CQ28"/>
<feature type="binding site" evidence="14 15">
    <location>
        <position position="78"/>
    </location>
    <ligand>
        <name>[4Fe-4S] cluster</name>
        <dbReference type="ChEBI" id="CHEBI:49883"/>
        <note>4Fe-4S-S-AdoMet</note>
    </ligand>
</feature>
<dbReference type="InterPro" id="IPR058240">
    <property type="entry name" value="rSAM_sf"/>
</dbReference>
<evidence type="ECO:0000256" key="15">
    <source>
        <dbReference type="PIRSR" id="PIRSR001619-1"/>
    </source>
</evidence>
<dbReference type="Pfam" id="PF06968">
    <property type="entry name" value="BATS"/>
    <property type="match status" value="1"/>
</dbReference>
<dbReference type="Gene3D" id="3.20.20.70">
    <property type="entry name" value="Aldolase class I"/>
    <property type="match status" value="1"/>
</dbReference>
<protein>
    <recommendedName>
        <fullName evidence="4 14">Biotin synthase</fullName>
        <ecNumber evidence="4 14">2.8.1.6</ecNumber>
    </recommendedName>
</protein>
<dbReference type="GO" id="GO:0051537">
    <property type="term" value="F:2 iron, 2 sulfur cluster binding"/>
    <property type="evidence" value="ECO:0007669"/>
    <property type="project" value="UniProtKB-KW"/>
</dbReference>
<evidence type="ECO:0000256" key="9">
    <source>
        <dbReference type="ARBA" id="ARBA00022723"/>
    </source>
</evidence>
<keyword evidence="18" id="KW-1185">Reference proteome</keyword>
<dbReference type="InterPro" id="IPR002684">
    <property type="entry name" value="Biotin_synth/BioAB"/>
</dbReference>
<dbReference type="SMART" id="SM00876">
    <property type="entry name" value="BATS"/>
    <property type="match status" value="1"/>
</dbReference>
<dbReference type="EC" id="2.8.1.6" evidence="4 14"/>
<keyword evidence="7 14" id="KW-0949">S-adenosyl-L-methionine</keyword>
<evidence type="ECO:0000256" key="4">
    <source>
        <dbReference type="ARBA" id="ARBA00012236"/>
    </source>
</evidence>
<dbReference type="PIRSF" id="PIRSF001619">
    <property type="entry name" value="Biotin_synth"/>
    <property type="match status" value="1"/>
</dbReference>
<evidence type="ECO:0000256" key="11">
    <source>
        <dbReference type="ARBA" id="ARBA00023004"/>
    </source>
</evidence>
<feature type="binding site" evidence="14 15">
    <location>
        <position position="210"/>
    </location>
    <ligand>
        <name>[2Fe-2S] cluster</name>
        <dbReference type="ChEBI" id="CHEBI:190135"/>
    </ligand>
</feature>
<evidence type="ECO:0000256" key="14">
    <source>
        <dbReference type="HAMAP-Rule" id="MF_01694"/>
    </source>
</evidence>
<comment type="cofactor">
    <cofactor evidence="14">
        <name>[2Fe-2S] cluster</name>
        <dbReference type="ChEBI" id="CHEBI:190135"/>
    </cofactor>
    <text evidence="14">Binds 1 [2Fe-2S] cluster. The cluster is coordinated with 3 cysteines and 1 arginine.</text>
</comment>
<dbReference type="KEGG" id="plon:Pla110_30710"/>
<feature type="binding site" evidence="14 15">
    <location>
        <position position="280"/>
    </location>
    <ligand>
        <name>[2Fe-2S] cluster</name>
        <dbReference type="ChEBI" id="CHEBI:190135"/>
    </ligand>
</feature>
<dbReference type="Pfam" id="PF04055">
    <property type="entry name" value="Radical_SAM"/>
    <property type="match status" value="1"/>
</dbReference>
<comment type="similarity">
    <text evidence="2 14">Belongs to the radical SAM superfamily. Biotin synthase family.</text>
</comment>
<dbReference type="GO" id="GO:0051539">
    <property type="term" value="F:4 iron, 4 sulfur cluster binding"/>
    <property type="evidence" value="ECO:0007669"/>
    <property type="project" value="UniProtKB-KW"/>
</dbReference>
<feature type="binding site" evidence="14 15">
    <location>
        <position position="74"/>
    </location>
    <ligand>
        <name>[4Fe-4S] cluster</name>
        <dbReference type="ChEBI" id="CHEBI:49883"/>
        <note>4Fe-4S-S-AdoMet</note>
    </ligand>
</feature>